<dbReference type="Proteomes" id="UP000034154">
    <property type="component" value="Unassembled WGS sequence"/>
</dbReference>
<protein>
    <recommendedName>
        <fullName evidence="3">Lipoprotein</fullName>
    </recommendedName>
</protein>
<evidence type="ECO:0008006" key="3">
    <source>
        <dbReference type="Google" id="ProtNLM"/>
    </source>
</evidence>
<sequence length="148" mass="16627">MKYFIPFLFLPFLLFGFGCSDDLPENQQIDYEEDVKPLIEENTAHKVRGSCNMIDSESHCLDYIGSIWTEQQIQLNCENVGIFSLNTCPYSENGGCLSGRDTMVEAVIWSYPYGGQPITGEELKYESMACDALAAAEWVTPDGLFLEP</sequence>
<evidence type="ECO:0000313" key="1">
    <source>
        <dbReference type="EMBL" id="KKT70067.1"/>
    </source>
</evidence>
<gene>
    <name evidence="1" type="ORF">UW63_C0037G0007</name>
</gene>
<name>A0A0G1LMU0_9BACT</name>
<comment type="caution">
    <text evidence="1">The sequence shown here is derived from an EMBL/GenBank/DDBJ whole genome shotgun (WGS) entry which is preliminary data.</text>
</comment>
<dbReference type="AlphaFoldDB" id="A0A0G1LMU0"/>
<proteinExistence type="predicted"/>
<dbReference type="PROSITE" id="PS51257">
    <property type="entry name" value="PROKAR_LIPOPROTEIN"/>
    <property type="match status" value="1"/>
</dbReference>
<dbReference type="EMBL" id="LCJB01000037">
    <property type="protein sequence ID" value="KKT70067.1"/>
    <property type="molecule type" value="Genomic_DNA"/>
</dbReference>
<accession>A0A0G1LMU0</accession>
<reference evidence="1 2" key="1">
    <citation type="journal article" date="2015" name="Nature">
        <title>rRNA introns, odd ribosomes, and small enigmatic genomes across a large radiation of phyla.</title>
        <authorList>
            <person name="Brown C.T."/>
            <person name="Hug L.A."/>
            <person name="Thomas B.C."/>
            <person name="Sharon I."/>
            <person name="Castelle C.J."/>
            <person name="Singh A."/>
            <person name="Wilkins M.J."/>
            <person name="Williams K.H."/>
            <person name="Banfield J.F."/>
        </authorList>
    </citation>
    <scope>NUCLEOTIDE SEQUENCE [LARGE SCALE GENOMIC DNA]</scope>
</reference>
<organism evidence="1 2">
    <name type="scientific">Candidatus Uhrbacteria bacterium GW2011_GWF2_44_350</name>
    <dbReference type="NCBI Taxonomy" id="1619000"/>
    <lineage>
        <taxon>Bacteria</taxon>
        <taxon>Candidatus Uhriibacteriota</taxon>
    </lineage>
</organism>
<evidence type="ECO:0000313" key="2">
    <source>
        <dbReference type="Proteomes" id="UP000034154"/>
    </source>
</evidence>